<evidence type="ECO:0000313" key="5">
    <source>
        <dbReference type="Proteomes" id="UP001596036"/>
    </source>
</evidence>
<feature type="region of interest" description="Disordered" evidence="1">
    <location>
        <begin position="180"/>
        <end position="204"/>
    </location>
</feature>
<name>A0ABW0SKU1_9GAMM</name>
<dbReference type="EMBL" id="JBHSNM010000001">
    <property type="protein sequence ID" value="MFC5569240.1"/>
    <property type="molecule type" value="Genomic_DNA"/>
</dbReference>
<dbReference type="SUPFAM" id="SSF48208">
    <property type="entry name" value="Six-hairpin glycosidases"/>
    <property type="match status" value="1"/>
</dbReference>
<dbReference type="Gene3D" id="1.50.10.10">
    <property type="match status" value="1"/>
</dbReference>
<keyword evidence="5" id="KW-1185">Reference proteome</keyword>
<feature type="chain" id="PRO_5047382447" evidence="2">
    <location>
        <begin position="24"/>
        <end position="1069"/>
    </location>
</feature>
<dbReference type="InterPro" id="IPR000421">
    <property type="entry name" value="FA58C"/>
</dbReference>
<dbReference type="Pfam" id="PF17389">
    <property type="entry name" value="Bac_rhamnosid6H"/>
    <property type="match status" value="1"/>
</dbReference>
<comment type="caution">
    <text evidence="4">The sequence shown here is derived from an EMBL/GenBank/DDBJ whole genome shotgun (WGS) entry which is preliminary data.</text>
</comment>
<sequence length="1069" mass="117621">MRLLRPFVLLAALGPGMPTAAGATVLDDFGDGSPWRVIASNQVTGRLRATDGVEGRALCLDYDFNGVSGYVGLQRELPLAYPADYEFAFQLRGDSPANDLQFKLIDASGDNVWWVNRPRYDFPVQWTRVVYKKRHIAKAWGPSPDPVLHESRKVEFTISNSVGGQGSVCFDSLEFRERAVETSPPPRPVATATGSIGGNPAANAVDGRTDTAWRATAERPASIDLDLGRQREFGGVRLRWMEGEGATVYDIALSQDGKDWRTVRQVTQGNGGIDPIALPESEARYLRLSLHEGQGRRYGLAEVAIEPLSFGATPNDFLRAIAADAPRGIFPRGLQGEQPYWTIVGIDGGTDQGLIGEDGAVELGRGGISLTPFVRVDDRLVTWADVQLSQSLQDGYLPIPSVEWTHPQFHLRVTAFAQGDRKQARMLVRYALTNTGDSARDYVLALAVQPWQVNPPTQFLSTPGGFSPIHELAMDGSNVTVARRPVDGRGDARVVLTNLQRPDVTFATSFDGGLVAEHLRKGEIFDNSGSLQRAAVVDETGMASGAMLYRMRLQPGERREVAYYVPLSATSGGARAESNDPSANPFPDASDSDLVAAQQEVAAQWRAKLDAAAIRVPPQGQHLVDTLRTALAHMLISRTGPRLQPGTRSYARAWIRDGAMIAEGLLRLGREDVAEEFLRWYAPYQFDNGKVPCCVDDRGSDPVPENDSHGELIFAVAELYRYTRDRELLDAMWPHVAGAVKYMDELRLSERTADNRAVNAAFYGMMPASISHEGYSAKPMHSYWDNFWALRGYKDAVEIAQWLGKRKEAAAFAASRDQFRADLHASLVAATKQRGIDFLPGSAELGDFDATSTTIALAPGGEQDALPQDLLHNTFERYWREFVARRDGTREWKDYTPYELRTVGTFVRLGERERAHAALDFFFGDQQPRGWNQWAEVVSRTPRQPFFVGDLPHAWVESDYVRSVLDMFAYTRESDDALVIGAGLPADWLEGEGVSVSGLRTPQGALSYALKADGDTLHLALREGVTVPKGGVVLALPPEWRSATARSGGGVRNGELRVNRVPVEIVIKR</sequence>
<keyword evidence="2" id="KW-0732">Signal</keyword>
<protein>
    <submittedName>
        <fullName evidence="4">Discoidin domain-containing protein</fullName>
    </submittedName>
</protein>
<dbReference type="SUPFAM" id="SSF49785">
    <property type="entry name" value="Galactose-binding domain-like"/>
    <property type="match status" value="2"/>
</dbReference>
<evidence type="ECO:0000256" key="2">
    <source>
        <dbReference type="SAM" id="SignalP"/>
    </source>
</evidence>
<reference evidence="5" key="1">
    <citation type="journal article" date="2019" name="Int. J. Syst. Evol. Microbiol.">
        <title>The Global Catalogue of Microorganisms (GCM) 10K type strain sequencing project: providing services to taxonomists for standard genome sequencing and annotation.</title>
        <authorList>
            <consortium name="The Broad Institute Genomics Platform"/>
            <consortium name="The Broad Institute Genome Sequencing Center for Infectious Disease"/>
            <person name="Wu L."/>
            <person name="Ma J."/>
        </authorList>
    </citation>
    <scope>NUCLEOTIDE SEQUENCE [LARGE SCALE GENOMIC DNA]</scope>
    <source>
        <strain evidence="5">KACC 11407</strain>
    </source>
</reference>
<evidence type="ECO:0000256" key="1">
    <source>
        <dbReference type="SAM" id="MobiDB-lite"/>
    </source>
</evidence>
<evidence type="ECO:0000259" key="3">
    <source>
        <dbReference type="PROSITE" id="PS50022"/>
    </source>
</evidence>
<dbReference type="RefSeq" id="WP_386753208.1">
    <property type="nucleotide sequence ID" value="NZ_JBHSNM010000001.1"/>
</dbReference>
<accession>A0ABW0SKU1</accession>
<organism evidence="4 5">
    <name type="scientific">Lysobacter yangpyeongensis</name>
    <dbReference type="NCBI Taxonomy" id="346182"/>
    <lineage>
        <taxon>Bacteria</taxon>
        <taxon>Pseudomonadati</taxon>
        <taxon>Pseudomonadota</taxon>
        <taxon>Gammaproteobacteria</taxon>
        <taxon>Lysobacterales</taxon>
        <taxon>Lysobacteraceae</taxon>
        <taxon>Lysobacter</taxon>
    </lineage>
</organism>
<feature type="domain" description="F5/8 type C" evidence="3">
    <location>
        <begin position="169"/>
        <end position="310"/>
    </location>
</feature>
<dbReference type="InterPro" id="IPR008928">
    <property type="entry name" value="6-hairpin_glycosidase_sf"/>
</dbReference>
<evidence type="ECO:0000313" key="4">
    <source>
        <dbReference type="EMBL" id="MFC5569240.1"/>
    </source>
</evidence>
<dbReference type="InterPro" id="IPR012341">
    <property type="entry name" value="6hp_glycosidase-like_sf"/>
</dbReference>
<gene>
    <name evidence="4" type="ORF">ACFPN1_04040</name>
</gene>
<dbReference type="Gene3D" id="2.60.120.260">
    <property type="entry name" value="Galactose-binding domain-like"/>
    <property type="match status" value="1"/>
</dbReference>
<dbReference type="Proteomes" id="UP001596036">
    <property type="component" value="Unassembled WGS sequence"/>
</dbReference>
<dbReference type="InterPro" id="IPR008979">
    <property type="entry name" value="Galactose-bd-like_sf"/>
</dbReference>
<proteinExistence type="predicted"/>
<dbReference type="PROSITE" id="PS50022">
    <property type="entry name" value="FA58C_3"/>
    <property type="match status" value="1"/>
</dbReference>
<dbReference type="InterPro" id="IPR035396">
    <property type="entry name" value="Bac_rhamnosid6H"/>
</dbReference>
<dbReference type="Pfam" id="PF00754">
    <property type="entry name" value="F5_F8_type_C"/>
    <property type="match status" value="1"/>
</dbReference>
<feature type="signal peptide" evidence="2">
    <location>
        <begin position="1"/>
        <end position="23"/>
    </location>
</feature>